<feature type="transmembrane region" description="Helical" evidence="1">
    <location>
        <begin position="73"/>
        <end position="96"/>
    </location>
</feature>
<feature type="transmembrane region" description="Helical" evidence="1">
    <location>
        <begin position="103"/>
        <end position="122"/>
    </location>
</feature>
<gene>
    <name evidence="2" type="ORF">FGL95_01355</name>
</gene>
<dbReference type="AlphaFoldDB" id="A0A848K8S0"/>
<evidence type="ECO:0000313" key="3">
    <source>
        <dbReference type="Proteomes" id="UP000535543"/>
    </source>
</evidence>
<keyword evidence="1" id="KW-0812">Transmembrane</keyword>
<sequence>MSYQPYPGGYTPYPSQGFVTPQPSGATAITSAVLAIIGSIGQLLGGVGSLIAITAFKDLREFDDLPGWTTSYFLVAGVVSLVAGVSLLTGAIMLLTRKISGRIWIGLGCVIVLVFGIAGFVAGQAIENSVKSSSNMPAGTDFGFVGLVFLIFPIATLILAWLPATAKYCAAPRP</sequence>
<reference evidence="2 3" key="2">
    <citation type="submission" date="2020-06" db="EMBL/GenBank/DDBJ databases">
        <title>Antribacter stalactiti gen. nov., sp. nov., a new member of the family Nacardiaceae isolated from a cave.</title>
        <authorList>
            <person name="Kim I.S."/>
        </authorList>
    </citation>
    <scope>NUCLEOTIDE SEQUENCE [LARGE SCALE GENOMIC DNA]</scope>
    <source>
        <strain evidence="2 3">YC2-7</strain>
    </source>
</reference>
<name>A0A848K8S0_9NOCA</name>
<protein>
    <submittedName>
        <fullName evidence="2">Uncharacterized protein</fullName>
    </submittedName>
</protein>
<feature type="transmembrane region" description="Helical" evidence="1">
    <location>
        <begin position="32"/>
        <end position="53"/>
    </location>
</feature>
<evidence type="ECO:0000313" key="2">
    <source>
        <dbReference type="EMBL" id="NMN93684.1"/>
    </source>
</evidence>
<evidence type="ECO:0000256" key="1">
    <source>
        <dbReference type="SAM" id="Phobius"/>
    </source>
</evidence>
<keyword evidence="3" id="KW-1185">Reference proteome</keyword>
<keyword evidence="1" id="KW-1133">Transmembrane helix</keyword>
<dbReference type="Proteomes" id="UP000535543">
    <property type="component" value="Unassembled WGS sequence"/>
</dbReference>
<organism evidence="2 3">
    <name type="scientific">Antrihabitans stalactiti</name>
    <dbReference type="NCBI Taxonomy" id="2584121"/>
    <lineage>
        <taxon>Bacteria</taxon>
        <taxon>Bacillati</taxon>
        <taxon>Actinomycetota</taxon>
        <taxon>Actinomycetes</taxon>
        <taxon>Mycobacteriales</taxon>
        <taxon>Nocardiaceae</taxon>
        <taxon>Antrihabitans</taxon>
    </lineage>
</organism>
<accession>A0A848K8S0</accession>
<dbReference type="EMBL" id="VCQU01000001">
    <property type="protein sequence ID" value="NMN93684.1"/>
    <property type="molecule type" value="Genomic_DNA"/>
</dbReference>
<comment type="caution">
    <text evidence="2">The sequence shown here is derived from an EMBL/GenBank/DDBJ whole genome shotgun (WGS) entry which is preliminary data.</text>
</comment>
<reference evidence="2 3" key="1">
    <citation type="submission" date="2019-05" db="EMBL/GenBank/DDBJ databases">
        <authorList>
            <person name="Lee S.D."/>
        </authorList>
    </citation>
    <scope>NUCLEOTIDE SEQUENCE [LARGE SCALE GENOMIC DNA]</scope>
    <source>
        <strain evidence="2 3">YC2-7</strain>
    </source>
</reference>
<keyword evidence="1" id="KW-0472">Membrane</keyword>
<proteinExistence type="predicted"/>
<dbReference type="RefSeq" id="WP_169584384.1">
    <property type="nucleotide sequence ID" value="NZ_VCQU01000001.1"/>
</dbReference>
<feature type="transmembrane region" description="Helical" evidence="1">
    <location>
        <begin position="142"/>
        <end position="164"/>
    </location>
</feature>